<dbReference type="Proteomes" id="UP001219525">
    <property type="component" value="Unassembled WGS sequence"/>
</dbReference>
<proteinExistence type="predicted"/>
<comment type="caution">
    <text evidence="2">The sequence shown here is derived from an EMBL/GenBank/DDBJ whole genome shotgun (WGS) entry which is preliminary data.</text>
</comment>
<evidence type="ECO:0000313" key="2">
    <source>
        <dbReference type="EMBL" id="KAJ7192848.1"/>
    </source>
</evidence>
<sequence>MVVLPKEDSESPPPYSAEPYGAEPFNQPTESAGDPASEPHHIYYRVYTPSGAVRAKTAAGAGDDLFLGRIPARAVPPPHNVASLKRCLARAERCMGALRLAGLGAGALALYADPYAAVPMRDDARLELLGSGATHGAAPETPLVVVLPHDPPATEAAADDLAVEDAGEHTQYLYYRLYTPVGEVASTRAFVPGDPSLGRIPKALVARPYDPQTITRCIARAEGKPLFAGAQLFQDVTADAPIEAYVGDGAGSSADRPLVLVRPQAHAHHPRFQAPFAMAHHGPDATVFLRHLAGMQRQTRPWQHVLGHPVLPHLGGARPNAPAGWQRPDGAPRPVPGPSQGWPQFQ</sequence>
<evidence type="ECO:0000256" key="1">
    <source>
        <dbReference type="SAM" id="MobiDB-lite"/>
    </source>
</evidence>
<organism evidence="2 3">
    <name type="scientific">Mycena pura</name>
    <dbReference type="NCBI Taxonomy" id="153505"/>
    <lineage>
        <taxon>Eukaryota</taxon>
        <taxon>Fungi</taxon>
        <taxon>Dikarya</taxon>
        <taxon>Basidiomycota</taxon>
        <taxon>Agaricomycotina</taxon>
        <taxon>Agaricomycetes</taxon>
        <taxon>Agaricomycetidae</taxon>
        <taxon>Agaricales</taxon>
        <taxon>Marasmiineae</taxon>
        <taxon>Mycenaceae</taxon>
        <taxon>Mycena</taxon>
    </lineage>
</organism>
<keyword evidence="3" id="KW-1185">Reference proteome</keyword>
<accession>A0AAD6UVB2</accession>
<dbReference type="EMBL" id="JARJCW010000115">
    <property type="protein sequence ID" value="KAJ7192848.1"/>
    <property type="molecule type" value="Genomic_DNA"/>
</dbReference>
<reference evidence="2" key="1">
    <citation type="submission" date="2023-03" db="EMBL/GenBank/DDBJ databases">
        <title>Massive genome expansion in bonnet fungi (Mycena s.s.) driven by repeated elements and novel gene families across ecological guilds.</title>
        <authorList>
            <consortium name="Lawrence Berkeley National Laboratory"/>
            <person name="Harder C.B."/>
            <person name="Miyauchi S."/>
            <person name="Viragh M."/>
            <person name="Kuo A."/>
            <person name="Thoen E."/>
            <person name="Andreopoulos B."/>
            <person name="Lu D."/>
            <person name="Skrede I."/>
            <person name="Drula E."/>
            <person name="Henrissat B."/>
            <person name="Morin E."/>
            <person name="Kohler A."/>
            <person name="Barry K."/>
            <person name="LaButti K."/>
            <person name="Morin E."/>
            <person name="Salamov A."/>
            <person name="Lipzen A."/>
            <person name="Mereny Z."/>
            <person name="Hegedus B."/>
            <person name="Baldrian P."/>
            <person name="Stursova M."/>
            <person name="Weitz H."/>
            <person name="Taylor A."/>
            <person name="Grigoriev I.V."/>
            <person name="Nagy L.G."/>
            <person name="Martin F."/>
            <person name="Kauserud H."/>
        </authorList>
    </citation>
    <scope>NUCLEOTIDE SEQUENCE</scope>
    <source>
        <strain evidence="2">9144</strain>
    </source>
</reference>
<evidence type="ECO:0000313" key="3">
    <source>
        <dbReference type="Proteomes" id="UP001219525"/>
    </source>
</evidence>
<dbReference type="AlphaFoldDB" id="A0AAD6UVB2"/>
<name>A0AAD6UVB2_9AGAR</name>
<feature type="region of interest" description="Disordered" evidence="1">
    <location>
        <begin position="1"/>
        <end position="37"/>
    </location>
</feature>
<feature type="region of interest" description="Disordered" evidence="1">
    <location>
        <begin position="313"/>
        <end position="346"/>
    </location>
</feature>
<gene>
    <name evidence="2" type="ORF">GGX14DRAFT_479601</name>
</gene>
<protein>
    <submittedName>
        <fullName evidence="2">Uncharacterized protein</fullName>
    </submittedName>
</protein>